<name>A0AA37NEM9_9BACT</name>
<gene>
    <name evidence="1" type="ORF">CE91St3_32350</name>
</gene>
<sequence>MYYTVSGSERHIEGSVTIPAGQSSAKSTVYQLPTKPTNVYVGNW</sequence>
<proteinExistence type="predicted"/>
<protein>
    <submittedName>
        <fullName evidence="1">Uncharacterized protein</fullName>
    </submittedName>
</protein>
<dbReference type="EMBL" id="BQNZ01000003">
    <property type="protein sequence ID" value="GKH73372.1"/>
    <property type="molecule type" value="Genomic_DNA"/>
</dbReference>
<evidence type="ECO:0000313" key="1">
    <source>
        <dbReference type="EMBL" id="GKH73372.1"/>
    </source>
</evidence>
<dbReference type="AlphaFoldDB" id="A0AA37NEM9"/>
<reference evidence="1" key="1">
    <citation type="submission" date="2022-01" db="EMBL/GenBank/DDBJ databases">
        <title>Novel bile acid biosynthetic pathways are enriched in the microbiome of centenarians.</title>
        <authorList>
            <person name="Sato Y."/>
            <person name="Atarashi K."/>
            <person name="Plichta R.D."/>
            <person name="Arai Y."/>
            <person name="Sasajima S."/>
            <person name="Kearney M.S."/>
            <person name="Suda W."/>
            <person name="Takeshita K."/>
            <person name="Sasaki T."/>
            <person name="Okamoto S."/>
            <person name="Skelly N.A."/>
            <person name="Okamura Y."/>
            <person name="Vlamakis H."/>
            <person name="Li Y."/>
            <person name="Tanoue T."/>
            <person name="Takei H."/>
            <person name="Nittono H."/>
            <person name="Narushima S."/>
            <person name="Irie J."/>
            <person name="Itoh H."/>
            <person name="Moriya K."/>
            <person name="Sugiura Y."/>
            <person name="Suematsu M."/>
            <person name="Moritoki N."/>
            <person name="Shibata S."/>
            <person name="Littman R.D."/>
            <person name="Fischbach A.M."/>
            <person name="Uwamino Y."/>
            <person name="Inoue T."/>
            <person name="Honda A."/>
            <person name="Hattori M."/>
            <person name="Murai T."/>
            <person name="Xavier J.R."/>
            <person name="Hirose N."/>
            <person name="Honda K."/>
        </authorList>
    </citation>
    <scope>NUCLEOTIDE SEQUENCE</scope>
    <source>
        <strain evidence="1">CE91-St3</strain>
    </source>
</reference>
<organism evidence="1 2">
    <name type="scientific">Parabacteroides merdae</name>
    <dbReference type="NCBI Taxonomy" id="46503"/>
    <lineage>
        <taxon>Bacteria</taxon>
        <taxon>Pseudomonadati</taxon>
        <taxon>Bacteroidota</taxon>
        <taxon>Bacteroidia</taxon>
        <taxon>Bacteroidales</taxon>
        <taxon>Tannerellaceae</taxon>
        <taxon>Parabacteroides</taxon>
    </lineage>
</organism>
<comment type="caution">
    <text evidence="1">The sequence shown here is derived from an EMBL/GenBank/DDBJ whole genome shotgun (WGS) entry which is preliminary data.</text>
</comment>
<accession>A0AA37NEM9</accession>
<evidence type="ECO:0000313" key="2">
    <source>
        <dbReference type="Proteomes" id="UP001055114"/>
    </source>
</evidence>
<dbReference type="Proteomes" id="UP001055114">
    <property type="component" value="Unassembled WGS sequence"/>
</dbReference>